<dbReference type="InterPro" id="IPR029028">
    <property type="entry name" value="Alpha/beta_knot_MTases"/>
</dbReference>
<comment type="subcellular location">
    <subcellularLocation>
        <location evidence="1 12">Cytoplasm</location>
    </subcellularLocation>
</comment>
<dbReference type="PANTHER" id="PTHR30027">
    <property type="entry name" value="RIBOSOMAL RNA SMALL SUBUNIT METHYLTRANSFERASE E"/>
    <property type="match status" value="1"/>
</dbReference>
<dbReference type="InterPro" id="IPR046886">
    <property type="entry name" value="RsmE_MTase_dom"/>
</dbReference>
<evidence type="ECO:0000256" key="11">
    <source>
        <dbReference type="ARBA" id="ARBA00047944"/>
    </source>
</evidence>
<dbReference type="Gene3D" id="2.40.240.20">
    <property type="entry name" value="Hypothetical PUA domain-like, domain 1"/>
    <property type="match status" value="1"/>
</dbReference>
<protein>
    <recommendedName>
        <fullName evidence="4 12">Ribosomal RNA small subunit methyltransferase E</fullName>
        <ecNumber evidence="3 12">2.1.1.193</ecNumber>
    </recommendedName>
</protein>
<keyword evidence="6 12" id="KW-0698">rRNA processing</keyword>
<name>A0ABV9QNV6_9GAMM</name>
<dbReference type="PANTHER" id="PTHR30027:SF3">
    <property type="entry name" value="16S RRNA (URACIL(1498)-N(3))-METHYLTRANSFERASE"/>
    <property type="match status" value="1"/>
</dbReference>
<evidence type="ECO:0000313" key="16">
    <source>
        <dbReference type="Proteomes" id="UP001595886"/>
    </source>
</evidence>
<dbReference type="NCBIfam" id="NF008692">
    <property type="entry name" value="PRK11713.1-5"/>
    <property type="match status" value="1"/>
</dbReference>
<sequence length="244" mass="26016">MRIPRIYVPQPLRPGGEVELPIQAGEHIARVLRLDRGHPLRLFNGDGGEYAGELASLAKRSVTARVLDAATAPDRESPLRITLGQGIARGEKMDWILQKATELGVACIVPLVTDRTEVKLDAERAERRLAHWEAVIASACEQCGRNRLPELAEPMKLADWAASLGDAAGLRLALDPHGDVGARDLVVGAQATLAVGPEGGLSEHDLATLDQAGFRGLRLGPRILRTETAGLAALAALQAIHGDL</sequence>
<comment type="function">
    <text evidence="10 12">Specifically methylates the N3 position of the uracil ring of uridine 1498 (m3U1498) in 16S rRNA. Acts on the fully assembled 30S ribosomal subunit.</text>
</comment>
<comment type="catalytic activity">
    <reaction evidence="11 12">
        <text>uridine(1498) in 16S rRNA + S-adenosyl-L-methionine = N(3)-methyluridine(1498) in 16S rRNA + S-adenosyl-L-homocysteine + H(+)</text>
        <dbReference type="Rhea" id="RHEA:42920"/>
        <dbReference type="Rhea" id="RHEA-COMP:10283"/>
        <dbReference type="Rhea" id="RHEA-COMP:10284"/>
        <dbReference type="ChEBI" id="CHEBI:15378"/>
        <dbReference type="ChEBI" id="CHEBI:57856"/>
        <dbReference type="ChEBI" id="CHEBI:59789"/>
        <dbReference type="ChEBI" id="CHEBI:65315"/>
        <dbReference type="ChEBI" id="CHEBI:74502"/>
        <dbReference type="EC" id="2.1.1.193"/>
    </reaction>
</comment>
<dbReference type="SUPFAM" id="SSF75217">
    <property type="entry name" value="alpha/beta knot"/>
    <property type="match status" value="1"/>
</dbReference>
<evidence type="ECO:0000256" key="10">
    <source>
        <dbReference type="ARBA" id="ARBA00025699"/>
    </source>
</evidence>
<dbReference type="GO" id="GO:0008168">
    <property type="term" value="F:methyltransferase activity"/>
    <property type="evidence" value="ECO:0007669"/>
    <property type="project" value="UniProtKB-KW"/>
</dbReference>
<evidence type="ECO:0000256" key="4">
    <source>
        <dbReference type="ARBA" id="ARBA00013673"/>
    </source>
</evidence>
<dbReference type="Gene3D" id="3.40.1280.10">
    <property type="match status" value="1"/>
</dbReference>
<dbReference type="InterPro" id="IPR006700">
    <property type="entry name" value="RsmE"/>
</dbReference>
<keyword evidence="7 12" id="KW-0489">Methyltransferase</keyword>
<evidence type="ECO:0000256" key="2">
    <source>
        <dbReference type="ARBA" id="ARBA00005528"/>
    </source>
</evidence>
<comment type="caution">
    <text evidence="15">The sequence shown here is derived from an EMBL/GenBank/DDBJ whole genome shotgun (WGS) entry which is preliminary data.</text>
</comment>
<evidence type="ECO:0000256" key="7">
    <source>
        <dbReference type="ARBA" id="ARBA00022603"/>
    </source>
</evidence>
<evidence type="ECO:0000259" key="14">
    <source>
        <dbReference type="Pfam" id="PF20260"/>
    </source>
</evidence>
<reference evidence="16" key="1">
    <citation type="journal article" date="2019" name="Int. J. Syst. Evol. Microbiol.">
        <title>The Global Catalogue of Microorganisms (GCM) 10K type strain sequencing project: providing services to taxonomists for standard genome sequencing and annotation.</title>
        <authorList>
            <consortium name="The Broad Institute Genomics Platform"/>
            <consortium name="The Broad Institute Genome Sequencing Center for Infectious Disease"/>
            <person name="Wu L."/>
            <person name="Ma J."/>
        </authorList>
    </citation>
    <scope>NUCLEOTIDE SEQUENCE [LARGE SCALE GENOMIC DNA]</scope>
    <source>
        <strain evidence="16">CCUG 30340</strain>
    </source>
</reference>
<organism evidence="15 16">
    <name type="scientific">Dokdonella ginsengisoli</name>
    <dbReference type="NCBI Taxonomy" id="363846"/>
    <lineage>
        <taxon>Bacteria</taxon>
        <taxon>Pseudomonadati</taxon>
        <taxon>Pseudomonadota</taxon>
        <taxon>Gammaproteobacteria</taxon>
        <taxon>Lysobacterales</taxon>
        <taxon>Rhodanobacteraceae</taxon>
        <taxon>Dokdonella</taxon>
    </lineage>
</organism>
<keyword evidence="8 12" id="KW-0808">Transferase</keyword>
<dbReference type="Proteomes" id="UP001595886">
    <property type="component" value="Unassembled WGS sequence"/>
</dbReference>
<evidence type="ECO:0000256" key="3">
    <source>
        <dbReference type="ARBA" id="ARBA00012328"/>
    </source>
</evidence>
<dbReference type="NCBIfam" id="TIGR00046">
    <property type="entry name" value="RsmE family RNA methyltransferase"/>
    <property type="match status" value="1"/>
</dbReference>
<evidence type="ECO:0000256" key="1">
    <source>
        <dbReference type="ARBA" id="ARBA00004496"/>
    </source>
</evidence>
<dbReference type="GO" id="GO:0032259">
    <property type="term" value="P:methylation"/>
    <property type="evidence" value="ECO:0007669"/>
    <property type="project" value="UniProtKB-KW"/>
</dbReference>
<evidence type="ECO:0000256" key="9">
    <source>
        <dbReference type="ARBA" id="ARBA00022691"/>
    </source>
</evidence>
<evidence type="ECO:0000256" key="12">
    <source>
        <dbReference type="PIRNR" id="PIRNR015601"/>
    </source>
</evidence>
<dbReference type="Pfam" id="PF04452">
    <property type="entry name" value="Methyltrans_RNA"/>
    <property type="match status" value="1"/>
</dbReference>
<gene>
    <name evidence="15" type="ORF">ACFO6Q_00070</name>
</gene>
<accession>A0ABV9QNV6</accession>
<evidence type="ECO:0000259" key="13">
    <source>
        <dbReference type="Pfam" id="PF04452"/>
    </source>
</evidence>
<evidence type="ECO:0000256" key="5">
    <source>
        <dbReference type="ARBA" id="ARBA00022490"/>
    </source>
</evidence>
<dbReference type="EC" id="2.1.1.193" evidence="3 12"/>
<dbReference type="InterPro" id="IPR046887">
    <property type="entry name" value="RsmE_PUA-like"/>
</dbReference>
<feature type="domain" description="Ribosomal RNA small subunit methyltransferase E methyltransferase" evidence="13">
    <location>
        <begin position="76"/>
        <end position="238"/>
    </location>
</feature>
<keyword evidence="9 12" id="KW-0949">S-adenosyl-L-methionine</keyword>
<dbReference type="RefSeq" id="WP_380018425.1">
    <property type="nucleotide sequence ID" value="NZ_JBHSHD010000001.1"/>
</dbReference>
<dbReference type="SUPFAM" id="SSF88697">
    <property type="entry name" value="PUA domain-like"/>
    <property type="match status" value="1"/>
</dbReference>
<dbReference type="InterPro" id="IPR029026">
    <property type="entry name" value="tRNA_m1G_MTases_N"/>
</dbReference>
<dbReference type="Pfam" id="PF20260">
    <property type="entry name" value="PUA_4"/>
    <property type="match status" value="1"/>
</dbReference>
<evidence type="ECO:0000256" key="6">
    <source>
        <dbReference type="ARBA" id="ARBA00022552"/>
    </source>
</evidence>
<keyword evidence="5 12" id="KW-0963">Cytoplasm</keyword>
<proteinExistence type="inferred from homology"/>
<dbReference type="PIRSF" id="PIRSF015601">
    <property type="entry name" value="MTase_slr0722"/>
    <property type="match status" value="1"/>
</dbReference>
<evidence type="ECO:0000313" key="15">
    <source>
        <dbReference type="EMBL" id="MFC4818700.1"/>
    </source>
</evidence>
<dbReference type="CDD" id="cd18084">
    <property type="entry name" value="RsmE-like"/>
    <property type="match status" value="1"/>
</dbReference>
<dbReference type="EMBL" id="JBHSHD010000001">
    <property type="protein sequence ID" value="MFC4818700.1"/>
    <property type="molecule type" value="Genomic_DNA"/>
</dbReference>
<dbReference type="InterPro" id="IPR015947">
    <property type="entry name" value="PUA-like_sf"/>
</dbReference>
<evidence type="ECO:0000256" key="8">
    <source>
        <dbReference type="ARBA" id="ARBA00022679"/>
    </source>
</evidence>
<comment type="similarity">
    <text evidence="2 12">Belongs to the RNA methyltransferase RsmE family.</text>
</comment>
<feature type="domain" description="Ribosomal RNA small subunit methyltransferase E PUA-like" evidence="14">
    <location>
        <begin position="26"/>
        <end position="67"/>
    </location>
</feature>
<keyword evidence="16" id="KW-1185">Reference proteome</keyword>